<reference evidence="2 3" key="1">
    <citation type="submission" date="2020-05" db="EMBL/GenBank/DDBJ databases">
        <title>Strain PA2F3 complete genome.</title>
        <authorList>
            <person name="Kim Y.-S."/>
            <person name="Kim S.-J."/>
            <person name="Jung H.-k."/>
            <person name="Kim S.-E."/>
            <person name="Kim K.-H."/>
        </authorList>
    </citation>
    <scope>NUCLEOTIDE SEQUENCE [LARGE SCALE GENOMIC DNA]</scope>
    <source>
        <strain evidence="2 3">PA2F3</strain>
    </source>
</reference>
<feature type="domain" description="HTH luxR-type" evidence="1">
    <location>
        <begin position="268"/>
        <end position="328"/>
    </location>
</feature>
<dbReference type="RefSeq" id="WP_172988700.1">
    <property type="nucleotide sequence ID" value="NZ_CP054038.1"/>
</dbReference>
<dbReference type="PROSITE" id="PS50043">
    <property type="entry name" value="HTH_LUXR_2"/>
    <property type="match status" value="1"/>
</dbReference>
<organism evidence="2 3">
    <name type="scientific">Microbacterium hominis</name>
    <dbReference type="NCBI Taxonomy" id="162426"/>
    <lineage>
        <taxon>Bacteria</taxon>
        <taxon>Bacillati</taxon>
        <taxon>Actinomycetota</taxon>
        <taxon>Actinomycetes</taxon>
        <taxon>Micrococcales</taxon>
        <taxon>Microbacteriaceae</taxon>
        <taxon>Microbacterium</taxon>
    </lineage>
</organism>
<dbReference type="EMBL" id="CP054038">
    <property type="protein sequence ID" value="QKJ18313.1"/>
    <property type="molecule type" value="Genomic_DNA"/>
</dbReference>
<dbReference type="Proteomes" id="UP000502498">
    <property type="component" value="Chromosome"/>
</dbReference>
<dbReference type="GO" id="GO:0003677">
    <property type="term" value="F:DNA binding"/>
    <property type="evidence" value="ECO:0007669"/>
    <property type="project" value="InterPro"/>
</dbReference>
<dbReference type="AlphaFoldDB" id="A0A7D4PSU4"/>
<evidence type="ECO:0000313" key="3">
    <source>
        <dbReference type="Proteomes" id="UP000502498"/>
    </source>
</evidence>
<dbReference type="InterPro" id="IPR036390">
    <property type="entry name" value="WH_DNA-bd_sf"/>
</dbReference>
<evidence type="ECO:0000259" key="1">
    <source>
        <dbReference type="PROSITE" id="PS50043"/>
    </source>
</evidence>
<name>A0A7D4PSU4_9MICO</name>
<dbReference type="InterPro" id="IPR016032">
    <property type="entry name" value="Sig_transdc_resp-reg_C-effctor"/>
</dbReference>
<dbReference type="Gene3D" id="1.10.10.10">
    <property type="entry name" value="Winged helix-like DNA-binding domain superfamily/Winged helix DNA-binding domain"/>
    <property type="match status" value="2"/>
</dbReference>
<dbReference type="InterPro" id="IPR051797">
    <property type="entry name" value="TrmB-like"/>
</dbReference>
<accession>A0A7D4PSU4</accession>
<dbReference type="InterPro" id="IPR036388">
    <property type="entry name" value="WH-like_DNA-bd_sf"/>
</dbReference>
<protein>
    <submittedName>
        <fullName evidence="2">Helix-turn-helix transcriptional regulator</fullName>
    </submittedName>
</protein>
<dbReference type="SUPFAM" id="SSF46894">
    <property type="entry name" value="C-terminal effector domain of the bipartite response regulators"/>
    <property type="match status" value="1"/>
</dbReference>
<sequence>MADTRHDGEETMVALEGFGLDADEQAVYLALLEVGRGDAATVGAAAGTRDLDTAAVTRILDAFEARGMVARSKEAFVLVDPAFALSEIVAAHERDLHHARLTLDDLTARYRRRQGEGVIDATLETITDPEAAVRRLEQIYSGARHEVMAMERPPYSTSPATPNQVELDLLNRGVTHRVLYENSAVDQPGRLEDLRVGIAAGEQARVTPEVPGRLLIVDRTYAVLPPSSHVLLTRQLHIVHRGALLDMLIALFEATWNRSIPFTVDTTVADDAADRAILALMASGLTDGAIARELGLSPRTMQRRIRELCDRLGAQSRFQAGIQAARQGLI</sequence>
<dbReference type="Pfam" id="PF00196">
    <property type="entry name" value="GerE"/>
    <property type="match status" value="1"/>
</dbReference>
<dbReference type="PANTHER" id="PTHR34293">
    <property type="entry name" value="HTH-TYPE TRANSCRIPTIONAL REGULATOR TRMBL2"/>
    <property type="match status" value="1"/>
</dbReference>
<dbReference type="SMART" id="SM00421">
    <property type="entry name" value="HTH_LUXR"/>
    <property type="match status" value="1"/>
</dbReference>
<dbReference type="InterPro" id="IPR000792">
    <property type="entry name" value="Tscrpt_reg_LuxR_C"/>
</dbReference>
<dbReference type="SUPFAM" id="SSF46785">
    <property type="entry name" value="Winged helix' DNA-binding domain"/>
    <property type="match status" value="1"/>
</dbReference>
<proteinExistence type="predicted"/>
<dbReference type="CDD" id="cd06170">
    <property type="entry name" value="LuxR_C_like"/>
    <property type="match status" value="1"/>
</dbReference>
<dbReference type="GO" id="GO:0006355">
    <property type="term" value="P:regulation of DNA-templated transcription"/>
    <property type="evidence" value="ECO:0007669"/>
    <property type="project" value="InterPro"/>
</dbReference>
<evidence type="ECO:0000313" key="2">
    <source>
        <dbReference type="EMBL" id="QKJ18313.1"/>
    </source>
</evidence>
<dbReference type="PANTHER" id="PTHR34293:SF1">
    <property type="entry name" value="HTH-TYPE TRANSCRIPTIONAL REGULATOR TRMBL2"/>
    <property type="match status" value="1"/>
</dbReference>
<gene>
    <name evidence="2" type="ORF">HQM25_02125</name>
</gene>